<dbReference type="EMBL" id="JARUHG010000002">
    <property type="protein sequence ID" value="MDR0183234.1"/>
    <property type="molecule type" value="Genomic_DNA"/>
</dbReference>
<feature type="region of interest" description="Disordered" evidence="2">
    <location>
        <begin position="130"/>
        <end position="158"/>
    </location>
</feature>
<comment type="caution">
    <text evidence="4">The sequence shown here is derived from an EMBL/GenBank/DDBJ whole genome shotgun (WGS) entry which is preliminary data.</text>
</comment>
<dbReference type="Pfam" id="PF04679">
    <property type="entry name" value="DNA_ligase_A_C"/>
    <property type="match status" value="1"/>
</dbReference>
<organism evidence="4 5">
    <name type="scientific">Lysobacter arvi</name>
    <dbReference type="NCBI Taxonomy" id="3038776"/>
    <lineage>
        <taxon>Bacteria</taxon>
        <taxon>Pseudomonadati</taxon>
        <taxon>Pseudomonadota</taxon>
        <taxon>Gammaproteobacteria</taxon>
        <taxon>Lysobacterales</taxon>
        <taxon>Lysobacteraceae</taxon>
        <taxon>Lysobacter</taxon>
    </lineage>
</organism>
<dbReference type="EC" id="6.5.1.1" evidence="1"/>
<name>A0ABU1CEM8_9GAMM</name>
<dbReference type="Proteomes" id="UP001233535">
    <property type="component" value="Unassembled WGS sequence"/>
</dbReference>
<accession>A0ABU1CEM8</accession>
<protein>
    <recommendedName>
        <fullName evidence="1">DNA ligase (ATP)</fullName>
        <ecNumber evidence="1">6.5.1.1</ecNumber>
    </recommendedName>
</protein>
<dbReference type="InterPro" id="IPR012309">
    <property type="entry name" value="DNA_ligase_ATP-dep_C"/>
</dbReference>
<evidence type="ECO:0000259" key="3">
    <source>
        <dbReference type="Pfam" id="PF04679"/>
    </source>
</evidence>
<feature type="domain" description="DNA ligase ATP-dependent C-terminal" evidence="3">
    <location>
        <begin position="71"/>
        <end position="141"/>
    </location>
</feature>
<evidence type="ECO:0000256" key="1">
    <source>
        <dbReference type="ARBA" id="ARBA00012727"/>
    </source>
</evidence>
<keyword evidence="5" id="KW-1185">Reference proteome</keyword>
<sequence length="158" mass="17373">MAAAQGFEGMISKRAARPYVHGRGDDWRKTKVLHSDEVAWWATRRRKAAAPAAGRCSWPARRGAAGNTPGGTGFSGELIRSLKKHLQGGGPEPTFAGEIDGAFTRGLTWFEPRFVAEVFVRGYRTSGVLRQPSLKAVRPDKDPKDLRSSDRRKPRNAS</sequence>
<dbReference type="RefSeq" id="WP_309262379.1">
    <property type="nucleotide sequence ID" value="NZ_JARUHG010000002.1"/>
</dbReference>
<feature type="compositionally biased region" description="Basic and acidic residues" evidence="2">
    <location>
        <begin position="137"/>
        <end position="151"/>
    </location>
</feature>
<dbReference type="SUPFAM" id="SSF56091">
    <property type="entry name" value="DNA ligase/mRNA capping enzyme, catalytic domain"/>
    <property type="match status" value="1"/>
</dbReference>
<feature type="region of interest" description="Disordered" evidence="2">
    <location>
        <begin position="53"/>
        <end position="75"/>
    </location>
</feature>
<gene>
    <name evidence="4" type="ORF">P8609_09665</name>
</gene>
<reference evidence="4 5" key="1">
    <citation type="submission" date="2023-04" db="EMBL/GenBank/DDBJ databases">
        <title>Lysobacter sp. strain UC isolated from soil sample.</title>
        <authorList>
            <person name="Choksket S."/>
            <person name="Harshvardhan F."/>
            <person name="Rana R."/>
            <person name="Patil P.B."/>
            <person name="Korpole S."/>
        </authorList>
    </citation>
    <scope>NUCLEOTIDE SEQUENCE [LARGE SCALE GENOMIC DNA]</scope>
    <source>
        <strain evidence="4 5">UC</strain>
    </source>
</reference>
<evidence type="ECO:0000313" key="5">
    <source>
        <dbReference type="Proteomes" id="UP001233535"/>
    </source>
</evidence>
<dbReference type="SUPFAM" id="SSF50249">
    <property type="entry name" value="Nucleic acid-binding proteins"/>
    <property type="match status" value="1"/>
</dbReference>
<dbReference type="Gene3D" id="2.40.50.140">
    <property type="entry name" value="Nucleic acid-binding proteins"/>
    <property type="match status" value="1"/>
</dbReference>
<proteinExistence type="predicted"/>
<evidence type="ECO:0000256" key="2">
    <source>
        <dbReference type="SAM" id="MobiDB-lite"/>
    </source>
</evidence>
<dbReference type="InterPro" id="IPR012340">
    <property type="entry name" value="NA-bd_OB-fold"/>
</dbReference>
<evidence type="ECO:0000313" key="4">
    <source>
        <dbReference type="EMBL" id="MDR0183234.1"/>
    </source>
</evidence>